<protein>
    <submittedName>
        <fullName evidence="1">Uncharacterized protein</fullName>
    </submittedName>
</protein>
<evidence type="ECO:0000313" key="2">
    <source>
        <dbReference type="Proteomes" id="UP000230184"/>
    </source>
</evidence>
<comment type="caution">
    <text evidence="1">The sequence shown here is derived from an EMBL/GenBank/DDBJ whole genome shotgun (WGS) entry which is preliminary data.</text>
</comment>
<reference evidence="2" key="1">
    <citation type="submission" date="2017-09" db="EMBL/GenBank/DDBJ databases">
        <title>Depth-based differentiation of microbial function through sediment-hosted aquifers and enrichment of novel symbionts in the deep terrestrial subsurface.</title>
        <authorList>
            <person name="Probst A.J."/>
            <person name="Ladd B."/>
            <person name="Jarett J.K."/>
            <person name="Geller-Mcgrath D.E."/>
            <person name="Sieber C.M.K."/>
            <person name="Emerson J.B."/>
            <person name="Anantharaman K."/>
            <person name="Thomas B.C."/>
            <person name="Malmstrom R."/>
            <person name="Stieglmeier M."/>
            <person name="Klingl A."/>
            <person name="Woyke T."/>
            <person name="Ryan C.M."/>
            <person name="Banfield J.F."/>
        </authorList>
    </citation>
    <scope>NUCLEOTIDE SEQUENCE [LARGE SCALE GENOMIC DNA]</scope>
</reference>
<name>A0A2M6YV30_9BACT</name>
<sequence length="71" mass="8085">MLKRDTKFYFSVGTLPFSGTPKSKKIKRPAFAVVCHSRGGGNPVLNYILMTRQRKFFRKPTKLKNLLLPAS</sequence>
<organism evidence="1 2">
    <name type="scientific">Candidatus Roizmanbacteria bacterium CG07_land_8_20_14_0_80_34_15</name>
    <dbReference type="NCBI Taxonomy" id="1974849"/>
    <lineage>
        <taxon>Bacteria</taxon>
        <taxon>Candidatus Roizmaniibacteriota</taxon>
    </lineage>
</organism>
<accession>A0A2M6YV30</accession>
<gene>
    <name evidence="1" type="ORF">COT02_01775</name>
</gene>
<dbReference type="EMBL" id="PEWY01000055">
    <property type="protein sequence ID" value="PIU37262.1"/>
    <property type="molecule type" value="Genomic_DNA"/>
</dbReference>
<proteinExistence type="predicted"/>
<dbReference type="Proteomes" id="UP000230184">
    <property type="component" value="Unassembled WGS sequence"/>
</dbReference>
<dbReference type="AlphaFoldDB" id="A0A2M6YV30"/>
<evidence type="ECO:0000313" key="1">
    <source>
        <dbReference type="EMBL" id="PIU37262.1"/>
    </source>
</evidence>